<dbReference type="PROSITE" id="PS00107">
    <property type="entry name" value="PROTEIN_KINASE_ATP"/>
    <property type="match status" value="1"/>
</dbReference>
<dbReference type="InterPro" id="IPR000477">
    <property type="entry name" value="RT_dom"/>
</dbReference>
<evidence type="ECO:0000313" key="29">
    <source>
        <dbReference type="Proteomes" id="UP001341281"/>
    </source>
</evidence>
<keyword evidence="8" id="KW-0433">Leucine-rich repeat</keyword>
<evidence type="ECO:0000256" key="17">
    <source>
        <dbReference type="ARBA" id="ARBA00023136"/>
    </source>
</evidence>
<reference evidence="28 29" key="1">
    <citation type="submission" date="2024-02" db="EMBL/GenBank/DDBJ databases">
        <title>High-quality chromosome-scale genome assembly of Pensacola bahiagrass (Paspalum notatum Flugge var. saurae).</title>
        <authorList>
            <person name="Vega J.M."/>
            <person name="Podio M."/>
            <person name="Orjuela J."/>
            <person name="Siena L.A."/>
            <person name="Pessino S.C."/>
            <person name="Combes M.C."/>
            <person name="Mariac C."/>
            <person name="Albertini E."/>
            <person name="Pupilli F."/>
            <person name="Ortiz J.P.A."/>
            <person name="Leblanc O."/>
        </authorList>
    </citation>
    <scope>NUCLEOTIDE SEQUENCE [LARGE SCALE GENOMIC DNA]</scope>
    <source>
        <strain evidence="28">R1</strain>
        <tissue evidence="28">Leaf</tissue>
    </source>
</reference>
<dbReference type="PANTHER" id="PTHR27008:SF499">
    <property type="entry name" value="OS06G0581500 PROTEIN"/>
    <property type="match status" value="1"/>
</dbReference>
<evidence type="ECO:0000256" key="22">
    <source>
        <dbReference type="ARBA" id="ARBA00054320"/>
    </source>
</evidence>
<dbReference type="FunFam" id="3.30.200.20:FF:000432">
    <property type="entry name" value="LRR receptor-like serine/threonine-protein kinase EFR"/>
    <property type="match status" value="1"/>
</dbReference>
<evidence type="ECO:0000256" key="11">
    <source>
        <dbReference type="ARBA" id="ARBA00022729"/>
    </source>
</evidence>
<dbReference type="CDD" id="cd01650">
    <property type="entry name" value="RT_nLTR_like"/>
    <property type="match status" value="1"/>
</dbReference>
<evidence type="ECO:0000256" key="15">
    <source>
        <dbReference type="ARBA" id="ARBA00022840"/>
    </source>
</evidence>
<feature type="domain" description="Protein kinase" evidence="27">
    <location>
        <begin position="1408"/>
        <end position="1671"/>
    </location>
</feature>
<keyword evidence="9" id="KW-0808">Transferase</keyword>
<evidence type="ECO:0000256" key="5">
    <source>
        <dbReference type="ARBA" id="ARBA00022475"/>
    </source>
</evidence>
<dbReference type="InterPro" id="IPR008271">
    <property type="entry name" value="Ser/Thr_kinase_AS"/>
</dbReference>
<sequence>MAPSVLLATVLCIVLSFLLPPASPLDSTPVPHHEPNADLQALVCLKLHLHDPSGKLASWRNDSLQYCSWAGVSCSRKSRVVALDLESFELSSQIPACIANLTYLTRIHFPNNQLSGQIPHELGQLTRLQYLNVSSNDLSGVVPETLSSCSHLQIIDLGTNSLQCEIPPNLSQCLNLQKLILKQNDINGSIPEGLGMLQNLSALHLAQNSLTGNIPPLGYSSSLKVVVLTNNSLTGPIPSILANSSSLQVLDLTNNDLSGEVPYALLNSRSLKTLGLGWNKFVASIPIFSLTDSPLQYLILTSNNLNGTIPSSLGNMSSLIWLLLANNSFQGNIPTSLFVQSINGSYVTLVPKKDGPSRVADFRLISLLNCSIKLITKLLANRLQKVITTLIHKNQYGFIKSRTIQDCLAWSFEYLHLCHQSKKELVILKLDFEKAFDKIEYQAIMSIMKYQGFGEVWCSWISSIFNSGTSSVLLNGVSGKTFHCKMHSTVIEQVDKFRKHCLWRGSDVNAKNPPKAAWPMVCKPKDEVGVLPLLFPQKKNIPTSIHRSPNLQALDLTYNLLSGTVPTSLYNMSTLTYLGIGRNSIMGHIPFDIGYTLPNIQTLIFQGNQLQGQIPASLANATNLVEINLGYNEFHGTIPSLGSLPSLVESPRSWRLLAELALYENKIQGTLPSSIGGLPNSLDSNNISGTIPPEIGHLTNLRSLYMEENLFTDSIPDTLGNLSKLLGLSLSQNKLSGQIPLSFGNLSQLNEIYLQENNLDHDLEMARNMKALLCMFEKLSGLKINFHRSELFCFGQAKECENDYSELFGCRSGSFLFRYLGLPMHYRKLGNSDWKHIEERFEQRLSGWKGKLLSVGGRLVLINSVLSSLPMFMLSFFAIPKGVLKKLEYFRSRFFWQNDQHKKKYHLIKWDQIRQPKEQGGLGIIDLEVQNKCLLSKWLFKLANEDGIWQSLIHNKYLKSKPLGSGIKKPGVSHFWAGIMEVKQDFLSLGSFNIGDGTQVRFWEDTWCGNQPLKLSYPSLFSIARKKGATVADVMSSSPLNISFRRGLHGERLLAWNELVGRVMSLELREGRDVFRWDLNKKGLFSVRSMYKHLINNGLKVSQEIWRTKIPLKTKIFMWYIKRGVLLTKDNLARRIWYGHQNEAGNFCFHHLKKKENNLSGEIPGVLGHWEALTDLNLSCNCFNGSIPKDLVAVSTLSEGLDLSYNQLSGQIPPEIGGLINLGTLNISNNHLSGQIPSTLGQCVHLESLNMEGNLLEGRIPESFMALRGVIELDLSRNNLSGAIPEFFESLSSLNLLNLSFNNFEGAVPTSGIFQNGSEVFIQGNNKLCGSTPLLQLPLCQEEASRQKHTSNILKILGFTVPLSLVPLSCLVIILLKKRKKGKQEALLSFKELERFSYADLVNATNGFSLANLVGSGKYGLVYKGTLEFEEHAVAIKVFKLDQPPKSFLNECEVLKNTRHRNLVKVITACSSYDPARNEFRALILEYMSNGSLETWLHPQFNKYSLNRPLSLSLRILIAVDIASAMDYLHNHCVPPIVHCDLKPSNVLLDNDMGAHVGDFGLAKFLHSDSSSSMNNSTSLVGPRGSIGYIAPEYGLGRIITREGDVYSYGIIILELLTGKRPTHEMFNDGLSLRQVVETAFNKNISEVIDPHVISNIEDEVAADNSEHETENLATVGTMSCMHHPACQAGSLMLCGDIKRSANNARRLC</sequence>
<keyword evidence="7" id="KW-0597">Phosphoprotein</keyword>
<evidence type="ECO:0000256" key="9">
    <source>
        <dbReference type="ARBA" id="ARBA00022679"/>
    </source>
</evidence>
<dbReference type="GO" id="GO:0005789">
    <property type="term" value="C:endoplasmic reticulum membrane"/>
    <property type="evidence" value="ECO:0007669"/>
    <property type="project" value="UniProtKB-SubCell"/>
</dbReference>
<dbReference type="GO" id="GO:0005524">
    <property type="term" value="F:ATP binding"/>
    <property type="evidence" value="ECO:0007669"/>
    <property type="project" value="UniProtKB-UniRule"/>
</dbReference>
<evidence type="ECO:0000259" key="27">
    <source>
        <dbReference type="PROSITE" id="PS50011"/>
    </source>
</evidence>
<dbReference type="FunFam" id="3.80.10.10:FF:000095">
    <property type="entry name" value="LRR receptor-like serine/threonine-protein kinase GSO1"/>
    <property type="match status" value="2"/>
</dbReference>
<dbReference type="Proteomes" id="UP001341281">
    <property type="component" value="Chromosome 03"/>
</dbReference>
<feature type="chain" id="PRO_5043032330" description="Receptor kinase-like protein Xa21" evidence="26">
    <location>
        <begin position="25"/>
        <end position="1709"/>
    </location>
</feature>
<evidence type="ECO:0000256" key="2">
    <source>
        <dbReference type="ARBA" id="ARBA00004389"/>
    </source>
</evidence>
<dbReference type="Pfam" id="PF00560">
    <property type="entry name" value="LRR_1"/>
    <property type="match status" value="9"/>
</dbReference>
<dbReference type="Pfam" id="PF08263">
    <property type="entry name" value="LRRNT_2"/>
    <property type="match status" value="1"/>
</dbReference>
<comment type="subcellular location">
    <subcellularLocation>
        <location evidence="1">Cell membrane</location>
        <topology evidence="1">Single-pass membrane protein</topology>
    </subcellularLocation>
    <subcellularLocation>
        <location evidence="2">Endoplasmic reticulum membrane</location>
        <topology evidence="2">Single-pass membrane protein</topology>
    </subcellularLocation>
</comment>
<dbReference type="FunFam" id="3.80.10.10:FF:000383">
    <property type="entry name" value="Leucine-rich repeat receptor protein kinase EMS1"/>
    <property type="match status" value="2"/>
</dbReference>
<evidence type="ECO:0000256" key="13">
    <source>
        <dbReference type="ARBA" id="ARBA00022741"/>
    </source>
</evidence>
<evidence type="ECO:0000256" key="14">
    <source>
        <dbReference type="ARBA" id="ARBA00022777"/>
    </source>
</evidence>
<keyword evidence="11 26" id="KW-0732">Signal</keyword>
<evidence type="ECO:0000256" key="18">
    <source>
        <dbReference type="ARBA" id="ARBA00023170"/>
    </source>
</evidence>
<keyword evidence="29" id="KW-1185">Reference proteome</keyword>
<protein>
    <recommendedName>
        <fullName evidence="24">Receptor kinase-like protein Xa21</fullName>
        <ecNumber evidence="4">2.7.11.1</ecNumber>
    </recommendedName>
</protein>
<evidence type="ECO:0000256" key="7">
    <source>
        <dbReference type="ARBA" id="ARBA00022553"/>
    </source>
</evidence>
<dbReference type="Pfam" id="PF00078">
    <property type="entry name" value="RVT_1"/>
    <property type="match status" value="1"/>
</dbReference>
<evidence type="ECO:0000313" key="28">
    <source>
        <dbReference type="EMBL" id="WVZ61663.1"/>
    </source>
</evidence>
<dbReference type="Gene3D" id="3.30.200.20">
    <property type="entry name" value="Phosphorylase Kinase, domain 1"/>
    <property type="match status" value="1"/>
</dbReference>
<dbReference type="InterPro" id="IPR051809">
    <property type="entry name" value="Plant_receptor-like_S/T_kinase"/>
</dbReference>
<comment type="catalytic activity">
    <reaction evidence="21">
        <text>L-seryl-[protein] + ATP = O-phospho-L-seryl-[protein] + ADP + H(+)</text>
        <dbReference type="Rhea" id="RHEA:17989"/>
        <dbReference type="Rhea" id="RHEA-COMP:9863"/>
        <dbReference type="Rhea" id="RHEA-COMP:11604"/>
        <dbReference type="ChEBI" id="CHEBI:15378"/>
        <dbReference type="ChEBI" id="CHEBI:29999"/>
        <dbReference type="ChEBI" id="CHEBI:30616"/>
        <dbReference type="ChEBI" id="CHEBI:83421"/>
        <dbReference type="ChEBI" id="CHEBI:456216"/>
        <dbReference type="EC" id="2.7.11.1"/>
    </reaction>
</comment>
<evidence type="ECO:0000256" key="20">
    <source>
        <dbReference type="ARBA" id="ARBA00047899"/>
    </source>
</evidence>
<evidence type="ECO:0000256" key="6">
    <source>
        <dbReference type="ARBA" id="ARBA00022527"/>
    </source>
</evidence>
<dbReference type="InterPro" id="IPR032675">
    <property type="entry name" value="LRR_dom_sf"/>
</dbReference>
<feature type="binding site" evidence="25">
    <location>
        <position position="1437"/>
    </location>
    <ligand>
        <name>ATP</name>
        <dbReference type="ChEBI" id="CHEBI:30616"/>
    </ligand>
</feature>
<comment type="catalytic activity">
    <reaction evidence="20">
        <text>L-threonyl-[protein] + ATP = O-phospho-L-threonyl-[protein] + ADP + H(+)</text>
        <dbReference type="Rhea" id="RHEA:46608"/>
        <dbReference type="Rhea" id="RHEA-COMP:11060"/>
        <dbReference type="Rhea" id="RHEA-COMP:11605"/>
        <dbReference type="ChEBI" id="CHEBI:15378"/>
        <dbReference type="ChEBI" id="CHEBI:30013"/>
        <dbReference type="ChEBI" id="CHEBI:30616"/>
        <dbReference type="ChEBI" id="CHEBI:61977"/>
        <dbReference type="ChEBI" id="CHEBI:456216"/>
        <dbReference type="EC" id="2.7.11.1"/>
    </reaction>
</comment>
<feature type="signal peptide" evidence="26">
    <location>
        <begin position="1"/>
        <end position="24"/>
    </location>
</feature>
<dbReference type="InterPro" id="IPR001611">
    <property type="entry name" value="Leu-rich_rpt"/>
</dbReference>
<dbReference type="FunFam" id="1.10.510.10:FF:000358">
    <property type="entry name" value="Putative leucine-rich repeat receptor-like serine/threonine-protein kinase"/>
    <property type="match status" value="1"/>
</dbReference>
<keyword evidence="17" id="KW-0472">Membrane</keyword>
<name>A0AAQ3WHJ1_PASNO</name>
<dbReference type="PROSITE" id="PS00108">
    <property type="entry name" value="PROTEIN_KINASE_ST"/>
    <property type="match status" value="1"/>
</dbReference>
<comment type="function">
    <text evidence="23">The processed protein kinase Xa21 chain released by protein cleavage after X.oryzae pv. oryzae protein Ax21 detection translocates into the nucleus where it can bind and regulate WRKY62, a transcription factor. Confers resistance to the bacterial pathogen X.oryzae pv. oryzae (Xoo).</text>
</comment>
<keyword evidence="18" id="KW-0675">Receptor</keyword>
<evidence type="ECO:0000256" key="26">
    <source>
        <dbReference type="SAM" id="SignalP"/>
    </source>
</evidence>
<gene>
    <name evidence="28" type="ORF">U9M48_011501</name>
</gene>
<dbReference type="PANTHER" id="PTHR27008">
    <property type="entry name" value="OS04G0122200 PROTEIN"/>
    <property type="match status" value="1"/>
</dbReference>
<evidence type="ECO:0000256" key="24">
    <source>
        <dbReference type="ARBA" id="ARBA00072040"/>
    </source>
</evidence>
<dbReference type="SUPFAM" id="SSF56112">
    <property type="entry name" value="Protein kinase-like (PK-like)"/>
    <property type="match status" value="1"/>
</dbReference>
<evidence type="ECO:0000256" key="25">
    <source>
        <dbReference type="PROSITE-ProRule" id="PRU10141"/>
    </source>
</evidence>
<dbReference type="InterPro" id="IPR011009">
    <property type="entry name" value="Kinase-like_dom_sf"/>
</dbReference>
<dbReference type="EMBL" id="CP144747">
    <property type="protein sequence ID" value="WVZ61663.1"/>
    <property type="molecule type" value="Genomic_DNA"/>
</dbReference>
<dbReference type="Pfam" id="PF00069">
    <property type="entry name" value="Pkinase"/>
    <property type="match status" value="1"/>
</dbReference>
<dbReference type="InterPro" id="IPR026960">
    <property type="entry name" value="RVT-Znf"/>
</dbReference>
<evidence type="ECO:0000256" key="3">
    <source>
        <dbReference type="ARBA" id="ARBA00008684"/>
    </source>
</evidence>
<dbReference type="InterPro" id="IPR017441">
    <property type="entry name" value="Protein_kinase_ATP_BS"/>
</dbReference>
<keyword evidence="6" id="KW-0723">Serine/threonine-protein kinase</keyword>
<keyword evidence="19" id="KW-0325">Glycoprotein</keyword>
<dbReference type="GO" id="GO:0005886">
    <property type="term" value="C:plasma membrane"/>
    <property type="evidence" value="ECO:0007669"/>
    <property type="project" value="UniProtKB-SubCell"/>
</dbReference>
<organism evidence="28 29">
    <name type="scientific">Paspalum notatum var. saurae</name>
    <dbReference type="NCBI Taxonomy" id="547442"/>
    <lineage>
        <taxon>Eukaryota</taxon>
        <taxon>Viridiplantae</taxon>
        <taxon>Streptophyta</taxon>
        <taxon>Embryophyta</taxon>
        <taxon>Tracheophyta</taxon>
        <taxon>Spermatophyta</taxon>
        <taxon>Magnoliopsida</taxon>
        <taxon>Liliopsida</taxon>
        <taxon>Poales</taxon>
        <taxon>Poaceae</taxon>
        <taxon>PACMAD clade</taxon>
        <taxon>Panicoideae</taxon>
        <taxon>Andropogonodae</taxon>
        <taxon>Paspaleae</taxon>
        <taxon>Paspalinae</taxon>
        <taxon>Paspalum</taxon>
    </lineage>
</organism>
<keyword evidence="10" id="KW-0812">Transmembrane</keyword>
<comment type="function">
    <text evidence="22">Receptor kinase that detects X.oryzae pv. oryzae protein Ax21 to promote innate immunity. Following X.oryzae pv. oryzae protein Ax21 detection, undergoes cleavage, releasing the processed protein kinase Xa21 chain.</text>
</comment>
<keyword evidence="14" id="KW-0418">Kinase</keyword>
<comment type="similarity">
    <text evidence="3">Belongs to the protein kinase superfamily. Ser/Thr protein kinase family.</text>
</comment>
<evidence type="ECO:0000256" key="21">
    <source>
        <dbReference type="ARBA" id="ARBA00048679"/>
    </source>
</evidence>
<evidence type="ECO:0000256" key="10">
    <source>
        <dbReference type="ARBA" id="ARBA00022692"/>
    </source>
</evidence>
<evidence type="ECO:0000256" key="12">
    <source>
        <dbReference type="ARBA" id="ARBA00022737"/>
    </source>
</evidence>
<dbReference type="InterPro" id="IPR003591">
    <property type="entry name" value="Leu-rich_rpt_typical-subtyp"/>
</dbReference>
<evidence type="ECO:0000256" key="19">
    <source>
        <dbReference type="ARBA" id="ARBA00023180"/>
    </source>
</evidence>
<dbReference type="Gene3D" id="1.10.510.10">
    <property type="entry name" value="Transferase(Phosphotransferase) domain 1"/>
    <property type="match status" value="1"/>
</dbReference>
<keyword evidence="15 25" id="KW-0067">ATP-binding</keyword>
<accession>A0AAQ3WHJ1</accession>
<keyword evidence="16" id="KW-1133">Transmembrane helix</keyword>
<dbReference type="Pfam" id="PF13966">
    <property type="entry name" value="zf-RVT"/>
    <property type="match status" value="1"/>
</dbReference>
<evidence type="ECO:0000256" key="23">
    <source>
        <dbReference type="ARBA" id="ARBA00056628"/>
    </source>
</evidence>
<dbReference type="SUPFAM" id="SSF52058">
    <property type="entry name" value="L domain-like"/>
    <property type="match status" value="2"/>
</dbReference>
<dbReference type="EC" id="2.7.11.1" evidence="4"/>
<keyword evidence="12" id="KW-0677">Repeat</keyword>
<proteinExistence type="inferred from homology"/>
<dbReference type="PROSITE" id="PS50011">
    <property type="entry name" value="PROTEIN_KINASE_DOM"/>
    <property type="match status" value="1"/>
</dbReference>
<dbReference type="InterPro" id="IPR013210">
    <property type="entry name" value="LRR_N_plant-typ"/>
</dbReference>
<evidence type="ECO:0000256" key="16">
    <source>
        <dbReference type="ARBA" id="ARBA00022989"/>
    </source>
</evidence>
<dbReference type="Gene3D" id="3.80.10.10">
    <property type="entry name" value="Ribonuclease Inhibitor"/>
    <property type="match status" value="5"/>
</dbReference>
<dbReference type="SMART" id="SM00369">
    <property type="entry name" value="LRR_TYP"/>
    <property type="match status" value="8"/>
</dbReference>
<evidence type="ECO:0000256" key="8">
    <source>
        <dbReference type="ARBA" id="ARBA00022614"/>
    </source>
</evidence>
<keyword evidence="5" id="KW-1003">Cell membrane</keyword>
<keyword evidence="13 25" id="KW-0547">Nucleotide-binding</keyword>
<evidence type="ECO:0000256" key="1">
    <source>
        <dbReference type="ARBA" id="ARBA00004162"/>
    </source>
</evidence>
<dbReference type="InterPro" id="IPR000719">
    <property type="entry name" value="Prot_kinase_dom"/>
</dbReference>
<evidence type="ECO:0000256" key="4">
    <source>
        <dbReference type="ARBA" id="ARBA00012513"/>
    </source>
</evidence>
<dbReference type="GO" id="GO:0004674">
    <property type="term" value="F:protein serine/threonine kinase activity"/>
    <property type="evidence" value="ECO:0007669"/>
    <property type="project" value="UniProtKB-KW"/>
</dbReference>
<dbReference type="SMART" id="SM00220">
    <property type="entry name" value="S_TKc"/>
    <property type="match status" value="1"/>
</dbReference>
<dbReference type="Pfam" id="PF13855">
    <property type="entry name" value="LRR_8"/>
    <property type="match status" value="1"/>
</dbReference>